<dbReference type="EMBL" id="KZ502495">
    <property type="protein sequence ID" value="PKU77484.1"/>
    <property type="molecule type" value="Genomic_DNA"/>
</dbReference>
<accession>A0A2I0WP95</accession>
<keyword evidence="2" id="KW-1185">Reference proteome</keyword>
<reference evidence="1 2" key="1">
    <citation type="journal article" date="2016" name="Sci. Rep.">
        <title>The Dendrobium catenatum Lindl. genome sequence provides insights into polysaccharide synthase, floral development and adaptive evolution.</title>
        <authorList>
            <person name="Zhang G.Q."/>
            <person name="Xu Q."/>
            <person name="Bian C."/>
            <person name="Tsai W.C."/>
            <person name="Yeh C.M."/>
            <person name="Liu K.W."/>
            <person name="Yoshida K."/>
            <person name="Zhang L.S."/>
            <person name="Chang S.B."/>
            <person name="Chen F."/>
            <person name="Shi Y."/>
            <person name="Su Y.Y."/>
            <person name="Zhang Y.Q."/>
            <person name="Chen L.J."/>
            <person name="Yin Y."/>
            <person name="Lin M."/>
            <person name="Huang H."/>
            <person name="Deng H."/>
            <person name="Wang Z.W."/>
            <person name="Zhu S.L."/>
            <person name="Zhao X."/>
            <person name="Deng C."/>
            <person name="Niu S.C."/>
            <person name="Huang J."/>
            <person name="Wang M."/>
            <person name="Liu G.H."/>
            <person name="Yang H.J."/>
            <person name="Xiao X.J."/>
            <person name="Hsiao Y.Y."/>
            <person name="Wu W.L."/>
            <person name="Chen Y.Y."/>
            <person name="Mitsuda N."/>
            <person name="Ohme-Takagi M."/>
            <person name="Luo Y.B."/>
            <person name="Van de Peer Y."/>
            <person name="Liu Z.J."/>
        </authorList>
    </citation>
    <scope>NUCLEOTIDE SEQUENCE [LARGE SCALE GENOMIC DNA]</scope>
    <source>
        <tissue evidence="1">The whole plant</tissue>
    </source>
</reference>
<dbReference type="Proteomes" id="UP000233837">
    <property type="component" value="Unassembled WGS sequence"/>
</dbReference>
<protein>
    <submittedName>
        <fullName evidence="1">Uncharacterized protein</fullName>
    </submittedName>
</protein>
<name>A0A2I0WP95_9ASPA</name>
<reference evidence="1 2" key="2">
    <citation type="journal article" date="2017" name="Nature">
        <title>The Apostasia genome and the evolution of orchids.</title>
        <authorList>
            <person name="Zhang G.Q."/>
            <person name="Liu K.W."/>
            <person name="Li Z."/>
            <person name="Lohaus R."/>
            <person name="Hsiao Y.Y."/>
            <person name="Niu S.C."/>
            <person name="Wang J.Y."/>
            <person name="Lin Y.C."/>
            <person name="Xu Q."/>
            <person name="Chen L.J."/>
            <person name="Yoshida K."/>
            <person name="Fujiwara S."/>
            <person name="Wang Z.W."/>
            <person name="Zhang Y.Q."/>
            <person name="Mitsuda N."/>
            <person name="Wang M."/>
            <person name="Liu G.H."/>
            <person name="Pecoraro L."/>
            <person name="Huang H.X."/>
            <person name="Xiao X.J."/>
            <person name="Lin M."/>
            <person name="Wu X.Y."/>
            <person name="Wu W.L."/>
            <person name="Chen Y.Y."/>
            <person name="Chang S.B."/>
            <person name="Sakamoto S."/>
            <person name="Ohme-Takagi M."/>
            <person name="Yagi M."/>
            <person name="Zeng S.J."/>
            <person name="Shen C.Y."/>
            <person name="Yeh C.M."/>
            <person name="Luo Y.B."/>
            <person name="Tsai W.C."/>
            <person name="Van de Peer Y."/>
            <person name="Liu Z.J."/>
        </authorList>
    </citation>
    <scope>NUCLEOTIDE SEQUENCE [LARGE SCALE GENOMIC DNA]</scope>
    <source>
        <tissue evidence="1">The whole plant</tissue>
    </source>
</reference>
<organism evidence="1 2">
    <name type="scientific">Dendrobium catenatum</name>
    <dbReference type="NCBI Taxonomy" id="906689"/>
    <lineage>
        <taxon>Eukaryota</taxon>
        <taxon>Viridiplantae</taxon>
        <taxon>Streptophyta</taxon>
        <taxon>Embryophyta</taxon>
        <taxon>Tracheophyta</taxon>
        <taxon>Spermatophyta</taxon>
        <taxon>Magnoliopsida</taxon>
        <taxon>Liliopsida</taxon>
        <taxon>Asparagales</taxon>
        <taxon>Orchidaceae</taxon>
        <taxon>Epidendroideae</taxon>
        <taxon>Malaxideae</taxon>
        <taxon>Dendrobiinae</taxon>
        <taxon>Dendrobium</taxon>
    </lineage>
</organism>
<sequence>MHEGSAGNDVREPAQDPSCRLCFLPGTSENNTGISRNVYGSYEMTRMCSMSLSTGSIRYCWPKTWRNQRCVPL</sequence>
<proteinExistence type="predicted"/>
<dbReference type="AlphaFoldDB" id="A0A2I0WP95"/>
<gene>
    <name evidence="1" type="ORF">MA16_Dca019105</name>
</gene>
<evidence type="ECO:0000313" key="1">
    <source>
        <dbReference type="EMBL" id="PKU77484.1"/>
    </source>
</evidence>
<evidence type="ECO:0000313" key="2">
    <source>
        <dbReference type="Proteomes" id="UP000233837"/>
    </source>
</evidence>